<organism evidence="1 2">
    <name type="scientific">Puccinia graminis f. sp. tritici</name>
    <dbReference type="NCBI Taxonomy" id="56615"/>
    <lineage>
        <taxon>Eukaryota</taxon>
        <taxon>Fungi</taxon>
        <taxon>Dikarya</taxon>
        <taxon>Basidiomycota</taxon>
        <taxon>Pucciniomycotina</taxon>
        <taxon>Pucciniomycetes</taxon>
        <taxon>Pucciniales</taxon>
        <taxon>Pucciniaceae</taxon>
        <taxon>Puccinia</taxon>
    </lineage>
</organism>
<dbReference type="OrthoDB" id="10647256at2759"/>
<sequence>MQAIFNLIGSQHNLNQLNVSNQRISWKHPTHRSRTWRKNRAGIDRQQLPQVHHPLPILPVNQNTGSTSKEYEIRFPQHQRLAHIHNHHKRSRPQKSSPVLSHIQSNDQHFDFQYSYDQEPQSTEEYHAYGNSSLEPPINEIIKGQDFENCLDQAQDEYLDSLSVKLRDESVDLDKVEWDDRSDLDINHHPQKQGNNNC</sequence>
<evidence type="ECO:0000313" key="1">
    <source>
        <dbReference type="EMBL" id="KAA1107603.1"/>
    </source>
</evidence>
<dbReference type="Proteomes" id="UP000324748">
    <property type="component" value="Unassembled WGS sequence"/>
</dbReference>
<protein>
    <submittedName>
        <fullName evidence="1">Uncharacterized protein</fullName>
    </submittedName>
</protein>
<evidence type="ECO:0000313" key="2">
    <source>
        <dbReference type="Proteomes" id="UP000324748"/>
    </source>
</evidence>
<comment type="caution">
    <text evidence="1">The sequence shown here is derived from an EMBL/GenBank/DDBJ whole genome shotgun (WGS) entry which is preliminary data.</text>
</comment>
<name>A0A5B0Q3I7_PUCGR</name>
<dbReference type="AlphaFoldDB" id="A0A5B0Q3I7"/>
<reference evidence="1 2" key="1">
    <citation type="submission" date="2019-05" db="EMBL/GenBank/DDBJ databases">
        <title>Emergence of the Ug99 lineage of the wheat stem rust pathogen through somatic hybridization.</title>
        <authorList>
            <person name="Li F."/>
            <person name="Upadhyaya N.M."/>
            <person name="Sperschneider J."/>
            <person name="Matny O."/>
            <person name="Nguyen-Phuc H."/>
            <person name="Mago R."/>
            <person name="Raley C."/>
            <person name="Miller M.E."/>
            <person name="Silverstein K.A.T."/>
            <person name="Henningsen E."/>
            <person name="Hirsch C.D."/>
            <person name="Visser B."/>
            <person name="Pretorius Z.A."/>
            <person name="Steffenson B.J."/>
            <person name="Schwessinger B."/>
            <person name="Dodds P.N."/>
            <person name="Figueroa M."/>
        </authorList>
    </citation>
    <scope>NUCLEOTIDE SEQUENCE [LARGE SCALE GENOMIC DNA]</scope>
    <source>
        <strain evidence="1">21-0</strain>
    </source>
</reference>
<dbReference type="EMBL" id="VSWC01000029">
    <property type="protein sequence ID" value="KAA1107603.1"/>
    <property type="molecule type" value="Genomic_DNA"/>
</dbReference>
<accession>A0A5B0Q3I7</accession>
<proteinExistence type="predicted"/>
<keyword evidence="2" id="KW-1185">Reference proteome</keyword>
<gene>
    <name evidence="1" type="ORF">PGT21_019407</name>
</gene>